<accession>A0AAD2CE92</accession>
<dbReference type="AlphaFoldDB" id="A0AAD2CE92"/>
<dbReference type="EMBL" id="CAKOGP040000141">
    <property type="protein sequence ID" value="CAJ1931331.1"/>
    <property type="molecule type" value="Genomic_DNA"/>
</dbReference>
<evidence type="ECO:0000313" key="2">
    <source>
        <dbReference type="Proteomes" id="UP001295423"/>
    </source>
</evidence>
<protein>
    <submittedName>
        <fullName evidence="1">Uncharacterized protein</fullName>
    </submittedName>
</protein>
<evidence type="ECO:0000313" key="1">
    <source>
        <dbReference type="EMBL" id="CAJ1931331.1"/>
    </source>
</evidence>
<keyword evidence="2" id="KW-1185">Reference proteome</keyword>
<dbReference type="Proteomes" id="UP001295423">
    <property type="component" value="Unassembled WGS sequence"/>
</dbReference>
<reference evidence="1" key="1">
    <citation type="submission" date="2023-08" db="EMBL/GenBank/DDBJ databases">
        <authorList>
            <person name="Audoor S."/>
            <person name="Bilcke G."/>
        </authorList>
    </citation>
    <scope>NUCLEOTIDE SEQUENCE</scope>
</reference>
<organism evidence="1 2">
    <name type="scientific">Cylindrotheca closterium</name>
    <dbReference type="NCBI Taxonomy" id="2856"/>
    <lineage>
        <taxon>Eukaryota</taxon>
        <taxon>Sar</taxon>
        <taxon>Stramenopiles</taxon>
        <taxon>Ochrophyta</taxon>
        <taxon>Bacillariophyta</taxon>
        <taxon>Bacillariophyceae</taxon>
        <taxon>Bacillariophycidae</taxon>
        <taxon>Bacillariales</taxon>
        <taxon>Bacillariaceae</taxon>
        <taxon>Cylindrotheca</taxon>
    </lineage>
</organism>
<sequence length="179" mass="20842">MASLKTFREELVKQKRNGVPQGEFDCRMLQLSIMFTKAVAHILTCLYSPNSTPSSPHDSFKPIKTFQEELVKQKRNGVPQVQTYQSISGENPSSRREMVSLETRQAISENNPSSRSEMALLNKTYQINRTEEKWSMSRLSIKPSLKRIDPEEKKWCPSRLIKPSLRRLHPAEEKWHRSR</sequence>
<gene>
    <name evidence="1" type="ORF">CYCCA115_LOCUS2344</name>
</gene>
<proteinExistence type="predicted"/>
<name>A0AAD2CE92_9STRA</name>
<comment type="caution">
    <text evidence="1">The sequence shown here is derived from an EMBL/GenBank/DDBJ whole genome shotgun (WGS) entry which is preliminary data.</text>
</comment>